<evidence type="ECO:0000256" key="2">
    <source>
        <dbReference type="PROSITE-ProRule" id="PRU00169"/>
    </source>
</evidence>
<dbReference type="Gene3D" id="3.40.50.2300">
    <property type="match status" value="1"/>
</dbReference>
<dbReference type="InterPro" id="IPR011006">
    <property type="entry name" value="CheY-like_superfamily"/>
</dbReference>
<dbReference type="Gene3D" id="1.20.140.160">
    <property type="match status" value="1"/>
</dbReference>
<accession>A0A5B8S4P5</accession>
<dbReference type="InterPro" id="IPR053867">
    <property type="entry name" value="PhyR_sigma4"/>
</dbReference>
<dbReference type="SUPFAM" id="SSF88659">
    <property type="entry name" value="Sigma3 and sigma4 domains of RNA polymerase sigma factors"/>
    <property type="match status" value="1"/>
</dbReference>
<dbReference type="RefSeq" id="WP_147090471.1">
    <property type="nucleotide sequence ID" value="NZ_BAABJD010000006.1"/>
</dbReference>
<feature type="domain" description="Response regulatory" evidence="3">
    <location>
        <begin position="135"/>
        <end position="248"/>
    </location>
</feature>
<dbReference type="PROSITE" id="PS50110">
    <property type="entry name" value="RESPONSE_REGULATORY"/>
    <property type="match status" value="1"/>
</dbReference>
<organism evidence="4 5">
    <name type="scientific">Novosphingobium ginsenosidimutans</name>
    <dbReference type="NCBI Taxonomy" id="1176536"/>
    <lineage>
        <taxon>Bacteria</taxon>
        <taxon>Pseudomonadati</taxon>
        <taxon>Pseudomonadota</taxon>
        <taxon>Alphaproteobacteria</taxon>
        <taxon>Sphingomonadales</taxon>
        <taxon>Sphingomonadaceae</taxon>
        <taxon>Novosphingobium</taxon>
    </lineage>
</organism>
<dbReference type="CDD" id="cd17540">
    <property type="entry name" value="REC_PhyR"/>
    <property type="match status" value="1"/>
</dbReference>
<dbReference type="InterPro" id="IPR013324">
    <property type="entry name" value="RNA_pol_sigma_r3/r4-like"/>
</dbReference>
<evidence type="ECO:0000256" key="1">
    <source>
        <dbReference type="ARBA" id="ARBA00022553"/>
    </source>
</evidence>
<protein>
    <submittedName>
        <fullName evidence="4">Response regulator</fullName>
    </submittedName>
</protein>
<dbReference type="OrthoDB" id="9786101at2"/>
<proteinExistence type="predicted"/>
<dbReference type="Pfam" id="PF00072">
    <property type="entry name" value="Response_reg"/>
    <property type="match status" value="1"/>
</dbReference>
<keyword evidence="1 2" id="KW-0597">Phosphoprotein</keyword>
<dbReference type="InterPro" id="IPR050595">
    <property type="entry name" value="Bact_response_regulator"/>
</dbReference>
<dbReference type="NCBIfam" id="NF006623">
    <property type="entry name" value="PRK09191.1"/>
    <property type="match status" value="1"/>
</dbReference>
<dbReference type="AlphaFoldDB" id="A0A5B8S4P5"/>
<keyword evidence="5" id="KW-1185">Reference proteome</keyword>
<dbReference type="GO" id="GO:0000160">
    <property type="term" value="P:phosphorelay signal transduction system"/>
    <property type="evidence" value="ECO:0007669"/>
    <property type="project" value="InterPro"/>
</dbReference>
<evidence type="ECO:0000259" key="3">
    <source>
        <dbReference type="PROSITE" id="PS50110"/>
    </source>
</evidence>
<dbReference type="SMART" id="SM00448">
    <property type="entry name" value="REC"/>
    <property type="match status" value="1"/>
</dbReference>
<gene>
    <name evidence="4" type="ORF">FRF71_09735</name>
</gene>
<dbReference type="KEGG" id="ngf:FRF71_09735"/>
<name>A0A5B8S4P5_9SPHN</name>
<dbReference type="InterPro" id="IPR053866">
    <property type="entry name" value="PhyR_sigma2"/>
</dbReference>
<evidence type="ECO:0000313" key="5">
    <source>
        <dbReference type="Proteomes" id="UP000321172"/>
    </source>
</evidence>
<dbReference type="InterPro" id="IPR001789">
    <property type="entry name" value="Sig_transdc_resp-reg_receiver"/>
</dbReference>
<evidence type="ECO:0000313" key="4">
    <source>
        <dbReference type="EMBL" id="QEA16390.1"/>
    </source>
</evidence>
<dbReference type="PANTHER" id="PTHR44591:SF3">
    <property type="entry name" value="RESPONSE REGULATORY DOMAIN-CONTAINING PROTEIN"/>
    <property type="match status" value="1"/>
</dbReference>
<feature type="modified residue" description="4-aspartylphosphate" evidence="2">
    <location>
        <position position="185"/>
    </location>
</feature>
<reference evidence="4 5" key="1">
    <citation type="journal article" date="2013" name="J. Microbiol. Biotechnol.">
        <title>Novosphingobium ginsenosidimutans sp. nov., with the ability to convert ginsenoside.</title>
        <authorList>
            <person name="Kim J.K."/>
            <person name="He D."/>
            <person name="Liu Q.M."/>
            <person name="Park H.Y."/>
            <person name="Jung M.S."/>
            <person name="Yoon M.H."/>
            <person name="Kim S.C."/>
            <person name="Im W.T."/>
        </authorList>
    </citation>
    <scope>NUCLEOTIDE SEQUENCE [LARGE SCALE GENOMIC DNA]</scope>
    <source>
        <strain evidence="4 5">FW-6</strain>
    </source>
</reference>
<dbReference type="PANTHER" id="PTHR44591">
    <property type="entry name" value="STRESS RESPONSE REGULATOR PROTEIN 1"/>
    <property type="match status" value="1"/>
</dbReference>
<dbReference type="SUPFAM" id="SSF52172">
    <property type="entry name" value="CheY-like"/>
    <property type="match status" value="1"/>
</dbReference>
<dbReference type="Proteomes" id="UP000321172">
    <property type="component" value="Chromosome"/>
</dbReference>
<sequence>MPDQRTSLRERVASELPYLRRYARAISGSQTLGDAAVREMLEAIIADPEMLGPDGASRLNLFRVFHRIWNPMHAVNIADGLISHLPVKTREAMLLTMVEGFSCAQSAEILSASEDQVRDMIDSAREQLQAQLRASVMIIEDEAIIAMHLRKIVVSLGNTVAGVARTRDEAVAMAKDVLPDLILADISLADGSSGIDAVKDILGEFSVPVIFITAFPQRLLTGERPEPTYLITKPFEPETVTATIWQALLVHRERQPGLAAA</sequence>
<dbReference type="EMBL" id="CP042345">
    <property type="protein sequence ID" value="QEA16390.1"/>
    <property type="molecule type" value="Genomic_DNA"/>
</dbReference>
<dbReference type="Pfam" id="PF22029">
    <property type="entry name" value="PhyR_sigma2"/>
    <property type="match status" value="1"/>
</dbReference>
<dbReference type="Pfam" id="PF22233">
    <property type="entry name" value="PhyR_sigma-like"/>
    <property type="match status" value="1"/>
</dbReference>